<dbReference type="Gene3D" id="3.40.50.10190">
    <property type="entry name" value="BRCT domain"/>
    <property type="match status" value="1"/>
</dbReference>
<accession>A0AAV7G839</accession>
<evidence type="ECO:0008006" key="9">
    <source>
        <dbReference type="Google" id="ProtNLM"/>
    </source>
</evidence>
<sequence length="307" mass="35171">MELELNYTFCLNNLNQPTLPPYDHTMCSSYDGIFTNGRYNYPDYRLPYEPIDLRSASHIENSSFDIIVVYLLPSHATTILRRGALILLELKDKDGQLGVKRRSADMSPEEGPNGGTNHARLNDSVESKNYQLKISHLYRNIEDSEEMMHYLNEEQIINSDYIICGSDLSKGEKASLKKFARLSGVLVTHQWKQNVTHLITAMNKDRAYIRIIKYLMAILNGWITARLKDKHPVREGNYEITYDIHGCFNGPKSRRIQAMQKSLKLFNQLTFHSSNFEKLETAEVLAPGAGTSVRHILFLKTIVVDDL</sequence>
<keyword evidence="8" id="KW-1185">Reference proteome</keyword>
<evidence type="ECO:0000256" key="1">
    <source>
        <dbReference type="ARBA" id="ARBA00004123"/>
    </source>
</evidence>
<evidence type="ECO:0000313" key="7">
    <source>
        <dbReference type="EMBL" id="KAH0451882.1"/>
    </source>
</evidence>
<proteinExistence type="predicted"/>
<dbReference type="AlphaFoldDB" id="A0AAV7G839"/>
<dbReference type="PANTHER" id="PTHR13763:SF9">
    <property type="entry name" value="BRCA1-ASSOCIATED RING DOMAIN PROTEIN 1"/>
    <property type="match status" value="1"/>
</dbReference>
<keyword evidence="3" id="KW-0227">DNA damage</keyword>
<feature type="region of interest" description="Disordered" evidence="6">
    <location>
        <begin position="99"/>
        <end position="121"/>
    </location>
</feature>
<organism evidence="7 8">
    <name type="scientific">Dendrobium chrysotoxum</name>
    <name type="common">Orchid</name>
    <dbReference type="NCBI Taxonomy" id="161865"/>
    <lineage>
        <taxon>Eukaryota</taxon>
        <taxon>Viridiplantae</taxon>
        <taxon>Streptophyta</taxon>
        <taxon>Embryophyta</taxon>
        <taxon>Tracheophyta</taxon>
        <taxon>Spermatophyta</taxon>
        <taxon>Magnoliopsida</taxon>
        <taxon>Liliopsida</taxon>
        <taxon>Asparagales</taxon>
        <taxon>Orchidaceae</taxon>
        <taxon>Epidendroideae</taxon>
        <taxon>Malaxideae</taxon>
        <taxon>Dendrobiinae</taxon>
        <taxon>Dendrobium</taxon>
    </lineage>
</organism>
<comment type="subcellular location">
    <subcellularLocation>
        <location evidence="1">Nucleus</location>
    </subcellularLocation>
</comment>
<dbReference type="SUPFAM" id="SSF52113">
    <property type="entry name" value="BRCT domain"/>
    <property type="match status" value="1"/>
</dbReference>
<evidence type="ECO:0000313" key="8">
    <source>
        <dbReference type="Proteomes" id="UP000775213"/>
    </source>
</evidence>
<protein>
    <recommendedName>
        <fullName evidence="9">BRCT domain-containing protein</fullName>
    </recommendedName>
</protein>
<keyword evidence="5" id="KW-0539">Nucleus</keyword>
<evidence type="ECO:0000256" key="4">
    <source>
        <dbReference type="ARBA" id="ARBA00023204"/>
    </source>
</evidence>
<dbReference type="PANTHER" id="PTHR13763">
    <property type="entry name" value="BREAST CANCER TYPE 1 SUSCEPTIBILITY PROTEIN BRCA1"/>
    <property type="match status" value="1"/>
</dbReference>
<dbReference type="GO" id="GO:0045944">
    <property type="term" value="P:positive regulation of transcription by RNA polymerase II"/>
    <property type="evidence" value="ECO:0007669"/>
    <property type="project" value="TreeGrafter"/>
</dbReference>
<dbReference type="GO" id="GO:0000724">
    <property type="term" value="P:double-strand break repair via homologous recombination"/>
    <property type="evidence" value="ECO:0007669"/>
    <property type="project" value="TreeGrafter"/>
</dbReference>
<evidence type="ECO:0000256" key="5">
    <source>
        <dbReference type="ARBA" id="ARBA00023242"/>
    </source>
</evidence>
<dbReference type="InterPro" id="IPR036420">
    <property type="entry name" value="BRCT_dom_sf"/>
</dbReference>
<evidence type="ECO:0000256" key="3">
    <source>
        <dbReference type="ARBA" id="ARBA00022763"/>
    </source>
</evidence>
<comment type="caution">
    <text evidence="7">The sequence shown here is derived from an EMBL/GenBank/DDBJ whole genome shotgun (WGS) entry which is preliminary data.</text>
</comment>
<keyword evidence="4" id="KW-0234">DNA repair</keyword>
<dbReference type="GO" id="GO:0004842">
    <property type="term" value="F:ubiquitin-protein transferase activity"/>
    <property type="evidence" value="ECO:0007669"/>
    <property type="project" value="TreeGrafter"/>
</dbReference>
<dbReference type="GO" id="GO:0005634">
    <property type="term" value="C:nucleus"/>
    <property type="evidence" value="ECO:0007669"/>
    <property type="project" value="UniProtKB-SubCell"/>
</dbReference>
<name>A0AAV7G839_DENCH</name>
<dbReference type="EMBL" id="JAGFBR010000017">
    <property type="protein sequence ID" value="KAH0451882.1"/>
    <property type="molecule type" value="Genomic_DNA"/>
</dbReference>
<reference evidence="7 8" key="1">
    <citation type="journal article" date="2021" name="Hortic Res">
        <title>Chromosome-scale assembly of the Dendrobium chrysotoxum genome enhances the understanding of orchid evolution.</title>
        <authorList>
            <person name="Zhang Y."/>
            <person name="Zhang G.Q."/>
            <person name="Zhang D."/>
            <person name="Liu X.D."/>
            <person name="Xu X.Y."/>
            <person name="Sun W.H."/>
            <person name="Yu X."/>
            <person name="Zhu X."/>
            <person name="Wang Z.W."/>
            <person name="Zhao X."/>
            <person name="Zhong W.Y."/>
            <person name="Chen H."/>
            <person name="Yin W.L."/>
            <person name="Huang T."/>
            <person name="Niu S.C."/>
            <person name="Liu Z.J."/>
        </authorList>
    </citation>
    <scope>NUCLEOTIDE SEQUENCE [LARGE SCALE GENOMIC DNA]</scope>
    <source>
        <strain evidence="7">Lindl</strain>
    </source>
</reference>
<gene>
    <name evidence="7" type="ORF">IEQ34_019181</name>
</gene>
<keyword evidence="2" id="KW-0677">Repeat</keyword>
<dbReference type="Proteomes" id="UP000775213">
    <property type="component" value="Unassembled WGS sequence"/>
</dbReference>
<evidence type="ECO:0000256" key="6">
    <source>
        <dbReference type="SAM" id="MobiDB-lite"/>
    </source>
</evidence>
<evidence type="ECO:0000256" key="2">
    <source>
        <dbReference type="ARBA" id="ARBA00022737"/>
    </source>
</evidence>
<dbReference type="InterPro" id="IPR031099">
    <property type="entry name" value="BRCA1-associated"/>
</dbReference>